<gene>
    <name evidence="2" type="ORF">Tci_623250</name>
</gene>
<accession>A0A699JQA0</accession>
<feature type="non-terminal residue" evidence="2">
    <location>
        <position position="1"/>
    </location>
</feature>
<protein>
    <submittedName>
        <fullName evidence="2">Uncharacterized protein</fullName>
    </submittedName>
</protein>
<evidence type="ECO:0000313" key="2">
    <source>
        <dbReference type="EMBL" id="GFA51278.1"/>
    </source>
</evidence>
<dbReference type="AlphaFoldDB" id="A0A699JQA0"/>
<organism evidence="2">
    <name type="scientific">Tanacetum cinerariifolium</name>
    <name type="common">Dalmatian daisy</name>
    <name type="synonym">Chrysanthemum cinerariifolium</name>
    <dbReference type="NCBI Taxonomy" id="118510"/>
    <lineage>
        <taxon>Eukaryota</taxon>
        <taxon>Viridiplantae</taxon>
        <taxon>Streptophyta</taxon>
        <taxon>Embryophyta</taxon>
        <taxon>Tracheophyta</taxon>
        <taxon>Spermatophyta</taxon>
        <taxon>Magnoliopsida</taxon>
        <taxon>eudicotyledons</taxon>
        <taxon>Gunneridae</taxon>
        <taxon>Pentapetalae</taxon>
        <taxon>asterids</taxon>
        <taxon>campanulids</taxon>
        <taxon>Asterales</taxon>
        <taxon>Asteraceae</taxon>
        <taxon>Asteroideae</taxon>
        <taxon>Anthemideae</taxon>
        <taxon>Anthemidinae</taxon>
        <taxon>Tanacetum</taxon>
    </lineage>
</organism>
<dbReference type="EMBL" id="BKCJ010437127">
    <property type="protein sequence ID" value="GFA51278.1"/>
    <property type="molecule type" value="Genomic_DNA"/>
</dbReference>
<proteinExistence type="predicted"/>
<evidence type="ECO:0000256" key="1">
    <source>
        <dbReference type="SAM" id="MobiDB-lite"/>
    </source>
</evidence>
<comment type="caution">
    <text evidence="2">The sequence shown here is derived from an EMBL/GenBank/DDBJ whole genome shotgun (WGS) entry which is preliminary data.</text>
</comment>
<feature type="region of interest" description="Disordered" evidence="1">
    <location>
        <begin position="1"/>
        <end position="48"/>
    </location>
</feature>
<sequence length="111" mass="12530">TWDPPFRRGLSPGKESLTRLPHRRFPDDLSPRKPIPSDMSPGKPPEPFCIPCGRDKQTTLRSKDLLSFCSNAGVEVRIQLLVHTIERTQSMSELNLACMLESHMLDEVAAF</sequence>
<reference evidence="2" key="1">
    <citation type="journal article" date="2019" name="Sci. Rep.">
        <title>Draft genome of Tanacetum cinerariifolium, the natural source of mosquito coil.</title>
        <authorList>
            <person name="Yamashiro T."/>
            <person name="Shiraishi A."/>
            <person name="Satake H."/>
            <person name="Nakayama K."/>
        </authorList>
    </citation>
    <scope>NUCLEOTIDE SEQUENCE</scope>
</reference>
<name>A0A699JQA0_TANCI</name>